<evidence type="ECO:0000313" key="2">
    <source>
        <dbReference type="Proteomes" id="UP001199915"/>
    </source>
</evidence>
<organism evidence="1 2">
    <name type="scientific">Fusicatenibacter saccharivorans</name>
    <dbReference type="NCBI Taxonomy" id="1150298"/>
    <lineage>
        <taxon>Bacteria</taxon>
        <taxon>Bacillati</taxon>
        <taxon>Bacillota</taxon>
        <taxon>Clostridia</taxon>
        <taxon>Lachnospirales</taxon>
        <taxon>Lachnospiraceae</taxon>
        <taxon>Fusicatenibacter</taxon>
    </lineage>
</organism>
<comment type="caution">
    <text evidence="1">The sequence shown here is derived from an EMBL/GenBank/DDBJ whole genome shotgun (WGS) entry which is preliminary data.</text>
</comment>
<accession>A0AAE3JUE7</accession>
<dbReference type="PROSITE" id="PS51257">
    <property type="entry name" value="PROKAR_LIPOPROTEIN"/>
    <property type="match status" value="1"/>
</dbReference>
<dbReference type="Proteomes" id="UP001199915">
    <property type="component" value="Unassembled WGS sequence"/>
</dbReference>
<dbReference type="EMBL" id="JAKNFS010000029">
    <property type="protein sequence ID" value="MCG4766999.1"/>
    <property type="molecule type" value="Genomic_DNA"/>
</dbReference>
<name>A0AAE3JUE7_9FIRM</name>
<dbReference type="RefSeq" id="WP_238033626.1">
    <property type="nucleotide sequence ID" value="NZ_JAKNFS010000029.1"/>
</dbReference>
<reference evidence="1" key="1">
    <citation type="submission" date="2022-01" db="EMBL/GenBank/DDBJ databases">
        <title>Collection of gut derived symbiotic bacterial strains cultured from healthy donors.</title>
        <authorList>
            <person name="Lin H."/>
            <person name="Kohout C."/>
            <person name="Waligurski E."/>
            <person name="Pamer E.G."/>
        </authorList>
    </citation>
    <scope>NUCLEOTIDE SEQUENCE</scope>
    <source>
        <strain evidence="1">DFI.5.49</strain>
    </source>
</reference>
<evidence type="ECO:0000313" key="1">
    <source>
        <dbReference type="EMBL" id="MCG4766999.1"/>
    </source>
</evidence>
<protein>
    <submittedName>
        <fullName evidence="1">Uncharacterized protein</fullName>
    </submittedName>
</protein>
<sequence>MKKLKKNENSKSWNTYYELAGSCACGICSCSCTSTSDASLTGMRSKPINEASYRSGINAIY</sequence>
<dbReference type="AlphaFoldDB" id="A0AAE3JUE7"/>
<proteinExistence type="predicted"/>
<gene>
    <name evidence="1" type="ORF">L0N21_16020</name>
</gene>